<dbReference type="GO" id="GO:0005737">
    <property type="term" value="C:cytoplasm"/>
    <property type="evidence" value="ECO:0007669"/>
    <property type="project" value="TreeGrafter"/>
</dbReference>
<comment type="similarity">
    <text evidence="2">Belongs to the methyltransferase superfamily. HEN1 family.</text>
</comment>
<accession>A0AAN9TCL2</accession>
<keyword evidence="9" id="KW-0694">RNA-binding</keyword>
<dbReference type="InterPro" id="IPR026610">
    <property type="entry name" value="Hen1"/>
</dbReference>
<evidence type="ECO:0000313" key="14">
    <source>
        <dbReference type="Proteomes" id="UP001367676"/>
    </source>
</evidence>
<dbReference type="EC" id="2.1.1.386" evidence="11"/>
<dbReference type="GO" id="GO:0030422">
    <property type="term" value="P:siRNA processing"/>
    <property type="evidence" value="ECO:0007669"/>
    <property type="project" value="TreeGrafter"/>
</dbReference>
<dbReference type="PANTHER" id="PTHR21404:SF3">
    <property type="entry name" value="SMALL RNA 2'-O-METHYLTRANSFERASE"/>
    <property type="match status" value="1"/>
</dbReference>
<evidence type="ECO:0000256" key="9">
    <source>
        <dbReference type="ARBA" id="ARBA00022884"/>
    </source>
</evidence>
<evidence type="ECO:0000256" key="2">
    <source>
        <dbReference type="ARBA" id="ARBA00009026"/>
    </source>
</evidence>
<dbReference type="Proteomes" id="UP001367676">
    <property type="component" value="Unassembled WGS sequence"/>
</dbReference>
<dbReference type="InterPro" id="IPR029063">
    <property type="entry name" value="SAM-dependent_MTases_sf"/>
</dbReference>
<keyword evidence="8" id="KW-0460">Magnesium</keyword>
<dbReference type="Gene3D" id="3.40.50.150">
    <property type="entry name" value="Vaccinia Virus protein VP39"/>
    <property type="match status" value="1"/>
</dbReference>
<gene>
    <name evidence="13" type="ORF">V9T40_001300</name>
</gene>
<name>A0AAN9TCL2_9HEMI</name>
<dbReference type="GO" id="GO:0003723">
    <property type="term" value="F:RNA binding"/>
    <property type="evidence" value="ECO:0007669"/>
    <property type="project" value="UniProtKB-KW"/>
</dbReference>
<organism evidence="13 14">
    <name type="scientific">Parthenolecanium corni</name>
    <dbReference type="NCBI Taxonomy" id="536013"/>
    <lineage>
        <taxon>Eukaryota</taxon>
        <taxon>Metazoa</taxon>
        <taxon>Ecdysozoa</taxon>
        <taxon>Arthropoda</taxon>
        <taxon>Hexapoda</taxon>
        <taxon>Insecta</taxon>
        <taxon>Pterygota</taxon>
        <taxon>Neoptera</taxon>
        <taxon>Paraneoptera</taxon>
        <taxon>Hemiptera</taxon>
        <taxon>Sternorrhyncha</taxon>
        <taxon>Coccoidea</taxon>
        <taxon>Coccidae</taxon>
        <taxon>Parthenolecanium</taxon>
    </lineage>
</organism>
<evidence type="ECO:0000256" key="4">
    <source>
        <dbReference type="ARBA" id="ARBA00022603"/>
    </source>
</evidence>
<dbReference type="GO" id="GO:0034587">
    <property type="term" value="P:piRNA processing"/>
    <property type="evidence" value="ECO:0007669"/>
    <property type="project" value="TreeGrafter"/>
</dbReference>
<evidence type="ECO:0000256" key="1">
    <source>
        <dbReference type="ARBA" id="ARBA00001946"/>
    </source>
</evidence>
<comment type="caution">
    <text evidence="13">The sequence shown here is derived from an EMBL/GenBank/DDBJ whole genome shotgun (WGS) entry which is preliminary data.</text>
</comment>
<dbReference type="GO" id="GO:0046872">
    <property type="term" value="F:metal ion binding"/>
    <property type="evidence" value="ECO:0007669"/>
    <property type="project" value="UniProtKB-KW"/>
</dbReference>
<dbReference type="PANTHER" id="PTHR21404">
    <property type="entry name" value="HEN1"/>
    <property type="match status" value="1"/>
</dbReference>
<dbReference type="FunFam" id="3.40.50.150:FF:000124">
    <property type="entry name" value="HEN methyltransferase 1"/>
    <property type="match status" value="1"/>
</dbReference>
<dbReference type="GO" id="GO:0090486">
    <property type="term" value="F:small RNA 2'-O-methyltransferase activity"/>
    <property type="evidence" value="ECO:0007669"/>
    <property type="project" value="UniProtKB-EC"/>
</dbReference>
<comment type="cofactor">
    <cofactor evidence="1">
        <name>Mg(2+)</name>
        <dbReference type="ChEBI" id="CHEBI:18420"/>
    </cofactor>
</comment>
<dbReference type="GO" id="GO:0001510">
    <property type="term" value="P:RNA methylation"/>
    <property type="evidence" value="ECO:0007669"/>
    <property type="project" value="InterPro"/>
</dbReference>
<evidence type="ECO:0000256" key="12">
    <source>
        <dbReference type="ARBA" id="ARBA00048418"/>
    </source>
</evidence>
<protein>
    <recommendedName>
        <fullName evidence="3">Small RNA 2'-O-methyltransferase</fullName>
        <ecNumber evidence="11">2.1.1.386</ecNumber>
    </recommendedName>
</protein>
<keyword evidence="14" id="KW-1185">Reference proteome</keyword>
<dbReference type="AlphaFoldDB" id="A0AAN9TCL2"/>
<dbReference type="SUPFAM" id="SSF53335">
    <property type="entry name" value="S-adenosyl-L-methionine-dependent methyltransferases"/>
    <property type="match status" value="1"/>
</dbReference>
<evidence type="ECO:0000313" key="13">
    <source>
        <dbReference type="EMBL" id="KAK7580671.1"/>
    </source>
</evidence>
<keyword evidence="5" id="KW-0808">Transferase</keyword>
<evidence type="ECO:0000256" key="3">
    <source>
        <dbReference type="ARBA" id="ARBA00021330"/>
    </source>
</evidence>
<keyword evidence="6" id="KW-0949">S-adenosyl-L-methionine</keyword>
<proteinExistence type="inferred from homology"/>
<keyword evidence="4" id="KW-0489">Methyltransferase</keyword>
<dbReference type="GO" id="GO:0005634">
    <property type="term" value="C:nucleus"/>
    <property type="evidence" value="ECO:0007669"/>
    <property type="project" value="TreeGrafter"/>
</dbReference>
<evidence type="ECO:0000256" key="6">
    <source>
        <dbReference type="ARBA" id="ARBA00022691"/>
    </source>
</evidence>
<keyword evidence="7" id="KW-0479">Metal-binding</keyword>
<keyword evidence="10" id="KW-0943">RNA-mediated gene silencing</keyword>
<dbReference type="EMBL" id="JBBCAQ010000034">
    <property type="protein sequence ID" value="KAK7580671.1"/>
    <property type="molecule type" value="Genomic_DNA"/>
</dbReference>
<evidence type="ECO:0000256" key="7">
    <source>
        <dbReference type="ARBA" id="ARBA00022723"/>
    </source>
</evidence>
<reference evidence="13 14" key="1">
    <citation type="submission" date="2024-03" db="EMBL/GenBank/DDBJ databases">
        <title>Adaptation during the transition from Ophiocordyceps entomopathogen to insect associate is accompanied by gene loss and intensified selection.</title>
        <authorList>
            <person name="Ward C.M."/>
            <person name="Onetto C.A."/>
            <person name="Borneman A.R."/>
        </authorList>
    </citation>
    <scope>NUCLEOTIDE SEQUENCE [LARGE SCALE GENOMIC DNA]</scope>
    <source>
        <strain evidence="13">AWRI1</strain>
        <tissue evidence="13">Single Adult Female</tissue>
    </source>
</reference>
<evidence type="ECO:0000256" key="11">
    <source>
        <dbReference type="ARBA" id="ARBA00035025"/>
    </source>
</evidence>
<evidence type="ECO:0000256" key="5">
    <source>
        <dbReference type="ARBA" id="ARBA00022679"/>
    </source>
</evidence>
<evidence type="ECO:0000256" key="10">
    <source>
        <dbReference type="ARBA" id="ARBA00023158"/>
    </source>
</evidence>
<evidence type="ECO:0000256" key="8">
    <source>
        <dbReference type="ARBA" id="ARBA00022842"/>
    </source>
</evidence>
<sequence>MTENQSTEIKSEEVESKSGVVTFTPPVYIQRYLAVSKILKSEPWKHRISKVVDFGCAELKLFKYLKQIENINHVSAVDIDEQLILRNLHEVKPLLFEHIGGFNKRLSIDLFCGSIAEPDERLIGVDAVICIELIEHLYDDVLNLVPTTVFKYLKPKLAIFTTPNADFNVLFDLKTFRHDDHKFEWTRAEFENWCMDVISKYPNYNVSFEGIGEGPEGTEHLGCCSQMAIFALKNPPLPNDLSCDRTVAQSYKLLQTIEYPFKIDERNEDQKFFDEVTYRISNIITSKDGAQFQRYDLKYAIPMNYLSIFLEKWCPTEEILLEYVIEKNEENVPVLIYDAFDYSDSESEESYENVITEPEVEMVEETWSS</sequence>
<comment type="catalytic activity">
    <reaction evidence="12">
        <text>small RNA 3'-end nucleotide + S-adenosyl-L-methionine = small RNA 3'-end 2'-O-methylnucleotide + S-adenosyl-L-homocysteine + H(+)</text>
        <dbReference type="Rhea" id="RHEA:37887"/>
        <dbReference type="Rhea" id="RHEA-COMP:10415"/>
        <dbReference type="Rhea" id="RHEA-COMP:10416"/>
        <dbReference type="ChEBI" id="CHEBI:15378"/>
        <dbReference type="ChEBI" id="CHEBI:57856"/>
        <dbReference type="ChEBI" id="CHEBI:59789"/>
        <dbReference type="ChEBI" id="CHEBI:74896"/>
        <dbReference type="ChEBI" id="CHEBI:74898"/>
        <dbReference type="EC" id="2.1.1.386"/>
    </reaction>
</comment>